<evidence type="ECO:0000313" key="10">
    <source>
        <dbReference type="Proteomes" id="UP000177905"/>
    </source>
</evidence>
<evidence type="ECO:0000313" key="9">
    <source>
        <dbReference type="EMBL" id="OGC15028.1"/>
    </source>
</evidence>
<dbReference type="Gene3D" id="4.10.860.10">
    <property type="entry name" value="UVR domain"/>
    <property type="match status" value="1"/>
</dbReference>
<keyword evidence="1" id="KW-0963">Cytoplasm</keyword>
<dbReference type="SUPFAM" id="SSF82771">
    <property type="entry name" value="GIY-YIG endonuclease"/>
    <property type="match status" value="1"/>
</dbReference>
<dbReference type="InterPro" id="IPR036876">
    <property type="entry name" value="UVR_dom_sf"/>
</dbReference>
<dbReference type="CDD" id="cd10434">
    <property type="entry name" value="GIY-YIG_UvrC_Cho"/>
    <property type="match status" value="1"/>
</dbReference>
<dbReference type="Pfam" id="PF01541">
    <property type="entry name" value="GIY-YIG"/>
    <property type="match status" value="1"/>
</dbReference>
<evidence type="ECO:0000256" key="4">
    <source>
        <dbReference type="ARBA" id="ARBA00022881"/>
    </source>
</evidence>
<name>A0A1F4S3L6_UNCSA</name>
<comment type="caution">
    <text evidence="9">The sequence shown here is derived from an EMBL/GenBank/DDBJ whole genome shotgun (WGS) entry which is preliminary data.</text>
</comment>
<evidence type="ECO:0000256" key="2">
    <source>
        <dbReference type="ARBA" id="ARBA00022763"/>
    </source>
</evidence>
<evidence type="ECO:0000256" key="1">
    <source>
        <dbReference type="ARBA" id="ARBA00022490"/>
    </source>
</evidence>
<dbReference type="InterPro" id="IPR001162">
    <property type="entry name" value="UvrC_RNase_H_dom"/>
</dbReference>
<dbReference type="Pfam" id="PF08459">
    <property type="entry name" value="UvrC_RNaseH_dom"/>
    <property type="match status" value="1"/>
</dbReference>
<keyword evidence="3" id="KW-0228">DNA excision</keyword>
<dbReference type="Gene3D" id="3.40.1440.10">
    <property type="entry name" value="GIY-YIG endonuclease"/>
    <property type="match status" value="1"/>
</dbReference>
<dbReference type="EMBL" id="MEUA01000027">
    <property type="protein sequence ID" value="OGC15028.1"/>
    <property type="molecule type" value="Genomic_DNA"/>
</dbReference>
<sequence length="419" mass="48227">MINTQNFDFPSLPGIYIFKDAESNVIYVGKAKSLKNRLASYFKKNIDSPKTESLISNYKTIEYIVTSSELEALLLEQKLIKKYKPKYNVQWKDDKRYPYLKLSISEDWPRLFLVRTKEDDGSLYFGPYEAGSVKETIKLVGKLFSFRKCKSSPLKIRKQPCLNFHIKKCLAPCVYKTSKETYKKIISAVVELLSGNLEKTIYNLEAEMKEASDRHDFEYAASIRDKIYKIKKITRAKPFWLSNSKATSYKPALNQLKQVLRLDKKPYRIEGFDVSNTQGTKTVASMVTFINGEPSKENYRKFTIKTIEGPNDVAAIYEVVYRRYAKTLKEKLPSPDLILIDGGKGQVNGAYNAMMKAELKIPLIGLAKKEELIFSPRKKTPLKLPETSAALKLLQRIRNEAHRFAISFHRSKRGKTLFN</sequence>
<dbReference type="PANTHER" id="PTHR30562">
    <property type="entry name" value="UVRC/OXIDOREDUCTASE"/>
    <property type="match status" value="1"/>
</dbReference>
<dbReference type="Gene3D" id="3.30.420.340">
    <property type="entry name" value="UvrC, RNAse H endonuclease domain"/>
    <property type="match status" value="1"/>
</dbReference>
<proteinExistence type="predicted"/>
<dbReference type="GO" id="GO:0009381">
    <property type="term" value="F:excinuclease ABC activity"/>
    <property type="evidence" value="ECO:0007669"/>
    <property type="project" value="InterPro"/>
</dbReference>
<protein>
    <recommendedName>
        <fullName evidence="11">Excinuclease ABC subunit C</fullName>
    </recommendedName>
</protein>
<dbReference type="SUPFAM" id="SSF46600">
    <property type="entry name" value="C-terminal UvrC-binding domain of UvrB"/>
    <property type="match status" value="1"/>
</dbReference>
<dbReference type="InterPro" id="IPR050066">
    <property type="entry name" value="UvrABC_protein_C"/>
</dbReference>
<dbReference type="PROSITE" id="PS50151">
    <property type="entry name" value="UVR"/>
    <property type="match status" value="1"/>
</dbReference>
<accession>A0A1F4S3L6</accession>
<feature type="domain" description="UVR" evidence="6">
    <location>
        <begin position="198"/>
        <end position="233"/>
    </location>
</feature>
<dbReference type="InterPro" id="IPR000305">
    <property type="entry name" value="GIY-YIG_endonuc"/>
</dbReference>
<evidence type="ECO:0000256" key="5">
    <source>
        <dbReference type="ARBA" id="ARBA00023204"/>
    </source>
</evidence>
<dbReference type="PROSITE" id="PS50164">
    <property type="entry name" value="GIY_YIG"/>
    <property type="match status" value="1"/>
</dbReference>
<evidence type="ECO:0000259" key="7">
    <source>
        <dbReference type="PROSITE" id="PS50164"/>
    </source>
</evidence>
<dbReference type="AlphaFoldDB" id="A0A1F4S3L6"/>
<dbReference type="GO" id="GO:0006289">
    <property type="term" value="P:nucleotide-excision repair"/>
    <property type="evidence" value="ECO:0007669"/>
    <property type="project" value="InterPro"/>
</dbReference>
<keyword evidence="2" id="KW-0227">DNA damage</keyword>
<evidence type="ECO:0008006" key="11">
    <source>
        <dbReference type="Google" id="ProtNLM"/>
    </source>
</evidence>
<dbReference type="FunFam" id="3.40.1440.10:FF:000001">
    <property type="entry name" value="UvrABC system protein C"/>
    <property type="match status" value="1"/>
</dbReference>
<keyword evidence="4" id="KW-0267">Excision nuclease</keyword>
<evidence type="ECO:0000259" key="6">
    <source>
        <dbReference type="PROSITE" id="PS50151"/>
    </source>
</evidence>
<dbReference type="InterPro" id="IPR001943">
    <property type="entry name" value="UVR_dom"/>
</dbReference>
<gene>
    <name evidence="9" type="ORF">A2290_01555</name>
</gene>
<dbReference type="InterPro" id="IPR047296">
    <property type="entry name" value="GIY-YIG_UvrC_Cho"/>
</dbReference>
<keyword evidence="5" id="KW-0234">DNA repair</keyword>
<organism evidence="9 10">
    <name type="scientific">candidate division WOR-1 bacterium RIFOXYB2_FULL_36_35</name>
    <dbReference type="NCBI Taxonomy" id="1802578"/>
    <lineage>
        <taxon>Bacteria</taxon>
        <taxon>Bacillati</taxon>
        <taxon>Saganbacteria</taxon>
    </lineage>
</organism>
<evidence type="ECO:0000256" key="3">
    <source>
        <dbReference type="ARBA" id="ARBA00022769"/>
    </source>
</evidence>
<dbReference type="SMART" id="SM00465">
    <property type="entry name" value="GIYc"/>
    <property type="match status" value="1"/>
</dbReference>
<dbReference type="GO" id="GO:0009380">
    <property type="term" value="C:excinuclease repair complex"/>
    <property type="evidence" value="ECO:0007669"/>
    <property type="project" value="TreeGrafter"/>
</dbReference>
<dbReference type="Proteomes" id="UP000177905">
    <property type="component" value="Unassembled WGS sequence"/>
</dbReference>
<dbReference type="InterPro" id="IPR035901">
    <property type="entry name" value="GIY-YIG_endonuc_sf"/>
</dbReference>
<dbReference type="PANTHER" id="PTHR30562:SF1">
    <property type="entry name" value="UVRABC SYSTEM PROTEIN C"/>
    <property type="match status" value="1"/>
</dbReference>
<feature type="domain" description="UvrC family homology region profile" evidence="8">
    <location>
        <begin position="241"/>
        <end position="354"/>
    </location>
</feature>
<dbReference type="PROSITE" id="PS50165">
    <property type="entry name" value="UVRC"/>
    <property type="match status" value="1"/>
</dbReference>
<dbReference type="Pfam" id="PF02151">
    <property type="entry name" value="UVR"/>
    <property type="match status" value="1"/>
</dbReference>
<evidence type="ECO:0000259" key="8">
    <source>
        <dbReference type="PROSITE" id="PS50165"/>
    </source>
</evidence>
<dbReference type="InterPro" id="IPR038476">
    <property type="entry name" value="UvrC_RNase_H_dom_sf"/>
</dbReference>
<reference evidence="9 10" key="1">
    <citation type="journal article" date="2016" name="Nat. Commun.">
        <title>Thousands of microbial genomes shed light on interconnected biogeochemical processes in an aquifer system.</title>
        <authorList>
            <person name="Anantharaman K."/>
            <person name="Brown C.T."/>
            <person name="Hug L.A."/>
            <person name="Sharon I."/>
            <person name="Castelle C.J."/>
            <person name="Probst A.J."/>
            <person name="Thomas B.C."/>
            <person name="Singh A."/>
            <person name="Wilkins M.J."/>
            <person name="Karaoz U."/>
            <person name="Brodie E.L."/>
            <person name="Williams K.H."/>
            <person name="Hubbard S.S."/>
            <person name="Banfield J.F."/>
        </authorList>
    </citation>
    <scope>NUCLEOTIDE SEQUENCE [LARGE SCALE GENOMIC DNA]</scope>
</reference>
<feature type="domain" description="GIY-YIG" evidence="7">
    <location>
        <begin position="11"/>
        <end position="89"/>
    </location>
</feature>